<feature type="signal peptide" evidence="2">
    <location>
        <begin position="1"/>
        <end position="18"/>
    </location>
</feature>
<dbReference type="Gene3D" id="2.60.120.600">
    <property type="entry name" value="Domain of unknown function DUF1214, C-terminal domain"/>
    <property type="match status" value="1"/>
</dbReference>
<dbReference type="PANTHER" id="PTHR36509:SF2">
    <property type="entry name" value="BLL3101 PROTEIN"/>
    <property type="match status" value="1"/>
</dbReference>
<organism evidence="5 6">
    <name type="scientific">Dyella japonica DSM 16301</name>
    <dbReference type="NCBI Taxonomy" id="1440762"/>
    <lineage>
        <taxon>Bacteria</taxon>
        <taxon>Pseudomonadati</taxon>
        <taxon>Pseudomonadota</taxon>
        <taxon>Gammaproteobacteria</taxon>
        <taxon>Lysobacterales</taxon>
        <taxon>Rhodanobacteraceae</taxon>
        <taxon>Dyella</taxon>
    </lineage>
</organism>
<dbReference type="EMBL" id="JPLA01000001">
    <property type="protein sequence ID" value="KLD66186.1"/>
    <property type="molecule type" value="Genomic_DNA"/>
</dbReference>
<evidence type="ECO:0000259" key="4">
    <source>
        <dbReference type="Pfam" id="PF06863"/>
    </source>
</evidence>
<protein>
    <recommendedName>
        <fullName evidence="7">DUF1254 domain-containing protein</fullName>
    </recommendedName>
</protein>
<dbReference type="Pfam" id="PF06742">
    <property type="entry name" value="DUF1214"/>
    <property type="match status" value="1"/>
</dbReference>
<evidence type="ECO:0000313" key="5">
    <source>
        <dbReference type="EMBL" id="KLD66186.1"/>
    </source>
</evidence>
<dbReference type="AlphaFoldDB" id="A0A0G9H9T0"/>
<feature type="domain" description="DUF1214" evidence="3">
    <location>
        <begin position="374"/>
        <end position="483"/>
    </location>
</feature>
<evidence type="ECO:0000256" key="1">
    <source>
        <dbReference type="SAM" id="MobiDB-lite"/>
    </source>
</evidence>
<feature type="region of interest" description="Disordered" evidence="1">
    <location>
        <begin position="24"/>
        <end position="44"/>
    </location>
</feature>
<dbReference type="STRING" id="1440762.Y882_00480"/>
<dbReference type="SUPFAM" id="SSF160935">
    <property type="entry name" value="VPA0735-like"/>
    <property type="match status" value="1"/>
</dbReference>
<dbReference type="Gene3D" id="2.60.40.1610">
    <property type="entry name" value="Domain of unknown function DUF1254"/>
    <property type="match status" value="1"/>
</dbReference>
<dbReference type="PANTHER" id="PTHR36509">
    <property type="entry name" value="BLL3101 PROTEIN"/>
    <property type="match status" value="1"/>
</dbReference>
<proteinExistence type="predicted"/>
<sequence length="500" mass="54159">MPASILTTALTAAVATLAACGRPEPAVTTAPPASPAAASSAPMTKTVAGPMAGTRITEAYARSVARSVYVWAWPMVNVYNRRLGFADLKEPGRLGGVLPAAPPNRLSMLNNYVEPTEREVACPNQDVVYGGGPVALDLEPVVVQVPDFGERFWVYQIVDIRTDSFVDLGKMYGTKPGFYLLVGPDWHGTVPNGIAQVFRATSNTGFLIPRVFMDDTDADRAAIQPLISQIDVYPLSQFDGKMKQTDWSKTPSFPAPPPEPNGGESPKVIPAKFFDELPMVLKDAQPLPGEGAIYAQAQALLAAAKADPAIKAAIDDEAAKTEQAVIAPLLEFRNFGIPLPHQWTTVRNGAKFGTDYFTRAAVARSNIFVNKPNEATYFYQDLDDAGARLNGSKRYTVTFAKGEPPVKGFWSLTLYDAQHFFAPNAIHRFSVGTKNKDLKVNADGSLTIYVQADEPTDPVQRANWLPAPKGGDFSLYIRTYWPDAPVLDGQWTPPPVKAGS</sequence>
<feature type="region of interest" description="Disordered" evidence="1">
    <location>
        <begin position="243"/>
        <end position="267"/>
    </location>
</feature>
<name>A0A0G9H9T0_9GAMM</name>
<evidence type="ECO:0000313" key="6">
    <source>
        <dbReference type="Proteomes" id="UP000035481"/>
    </source>
</evidence>
<feature type="domain" description="DUF1254" evidence="4">
    <location>
        <begin position="103"/>
        <end position="234"/>
    </location>
</feature>
<comment type="caution">
    <text evidence="5">The sequence shown here is derived from an EMBL/GenBank/DDBJ whole genome shotgun (WGS) entry which is preliminary data.</text>
</comment>
<dbReference type="InterPro" id="IPR037049">
    <property type="entry name" value="DUF1214_C_sf"/>
</dbReference>
<gene>
    <name evidence="5" type="ORF">Y882_00480</name>
</gene>
<dbReference type="InterPro" id="IPR037050">
    <property type="entry name" value="DUF1254_sf"/>
</dbReference>
<dbReference type="PATRIC" id="fig|1440762.4.peg.91"/>
<dbReference type="Pfam" id="PF06863">
    <property type="entry name" value="DUF1254"/>
    <property type="match status" value="1"/>
</dbReference>
<dbReference type="InterPro" id="IPR010679">
    <property type="entry name" value="DUF1254"/>
</dbReference>
<evidence type="ECO:0008006" key="7">
    <source>
        <dbReference type="Google" id="ProtNLM"/>
    </source>
</evidence>
<accession>A0A0G9H9T0</accession>
<dbReference type="Proteomes" id="UP000035481">
    <property type="component" value="Unassembled WGS sequence"/>
</dbReference>
<evidence type="ECO:0000256" key="2">
    <source>
        <dbReference type="SAM" id="SignalP"/>
    </source>
</evidence>
<dbReference type="InterPro" id="IPR010621">
    <property type="entry name" value="DUF1214"/>
</dbReference>
<reference evidence="5 6" key="1">
    <citation type="journal article" date="2015" name="Antonie Van Leeuwenhoek">
        <title>A phylogenomic and molecular marker based taxonomic framework for the order Xanthomonadales: proposal to transfer the families Algiphilaceae and Solimonadaceae to the order Nevskiales ord. nov. and to create a new family within the order Xanthomonadales, the family Rhodanobacteraceae fam. nov., containing the genus Rhodanobacter and its closest relatives.</title>
        <authorList>
            <person name="Naushad S."/>
            <person name="Adeolu M."/>
            <person name="Wong S."/>
            <person name="Sohail M."/>
            <person name="Schellhorn H.E."/>
            <person name="Gupta R.S."/>
        </authorList>
    </citation>
    <scope>NUCLEOTIDE SEQUENCE [LARGE SCALE GENOMIC DNA]</scope>
    <source>
        <strain evidence="5 6">DSM 16301</strain>
    </source>
</reference>
<feature type="chain" id="PRO_5005198094" description="DUF1254 domain-containing protein" evidence="2">
    <location>
        <begin position="19"/>
        <end position="500"/>
    </location>
</feature>
<evidence type="ECO:0000259" key="3">
    <source>
        <dbReference type="Pfam" id="PF06742"/>
    </source>
</evidence>
<keyword evidence="2" id="KW-0732">Signal</keyword>